<evidence type="ECO:0000313" key="18">
    <source>
        <dbReference type="Proteomes" id="UP001293254"/>
    </source>
</evidence>
<proteinExistence type="inferred from homology"/>
<reference evidence="17" key="2">
    <citation type="journal article" date="2024" name="Plant">
        <title>Genomic evolution and insights into agronomic trait innovations of Sesamum species.</title>
        <authorList>
            <person name="Miao H."/>
            <person name="Wang L."/>
            <person name="Qu L."/>
            <person name="Liu H."/>
            <person name="Sun Y."/>
            <person name="Le M."/>
            <person name="Wang Q."/>
            <person name="Wei S."/>
            <person name="Zheng Y."/>
            <person name="Lin W."/>
            <person name="Duan Y."/>
            <person name="Cao H."/>
            <person name="Xiong S."/>
            <person name="Wang X."/>
            <person name="Wei L."/>
            <person name="Li C."/>
            <person name="Ma Q."/>
            <person name="Ju M."/>
            <person name="Zhao R."/>
            <person name="Li G."/>
            <person name="Mu C."/>
            <person name="Tian Q."/>
            <person name="Mei H."/>
            <person name="Zhang T."/>
            <person name="Gao T."/>
            <person name="Zhang H."/>
        </authorList>
    </citation>
    <scope>NUCLEOTIDE SEQUENCE</scope>
    <source>
        <strain evidence="17">3651</strain>
    </source>
</reference>
<dbReference type="InterPro" id="IPR016037">
    <property type="entry name" value="DHQ_synth_AroB"/>
</dbReference>
<accession>A0AAE1XSM5</accession>
<comment type="caution">
    <text evidence="17">The sequence shown here is derived from an EMBL/GenBank/DDBJ whole genome shotgun (WGS) entry which is preliminary data.</text>
</comment>
<dbReference type="PANTHER" id="PTHR43622:SF7">
    <property type="entry name" value="3-DEHYDROQUINATE SYNTHASE, CHLOROPLASTIC"/>
    <property type="match status" value="1"/>
</dbReference>
<keyword evidence="18" id="KW-1185">Reference proteome</keyword>
<evidence type="ECO:0000256" key="6">
    <source>
        <dbReference type="ARBA" id="ARBA00005412"/>
    </source>
</evidence>
<evidence type="ECO:0000256" key="7">
    <source>
        <dbReference type="ARBA" id="ARBA00013031"/>
    </source>
</evidence>
<dbReference type="GO" id="GO:0009423">
    <property type="term" value="P:chorismate biosynthetic process"/>
    <property type="evidence" value="ECO:0007669"/>
    <property type="project" value="UniProtKB-ARBA"/>
</dbReference>
<evidence type="ECO:0000256" key="3">
    <source>
        <dbReference type="ARBA" id="ARBA00001968"/>
    </source>
</evidence>
<comment type="catalytic activity">
    <reaction evidence="1">
        <text>7-phospho-2-dehydro-3-deoxy-D-arabino-heptonate = 3-dehydroquinate + phosphate</text>
        <dbReference type="Rhea" id="RHEA:21968"/>
        <dbReference type="ChEBI" id="CHEBI:32364"/>
        <dbReference type="ChEBI" id="CHEBI:43474"/>
        <dbReference type="ChEBI" id="CHEBI:58394"/>
        <dbReference type="EC" id="4.2.3.4"/>
    </reaction>
</comment>
<dbReference type="FunFam" id="1.20.1090.10:FF:000002">
    <property type="entry name" value="3-dehydroquinate synthase"/>
    <property type="match status" value="1"/>
</dbReference>
<comment type="pathway">
    <text evidence="5">Metabolic intermediate biosynthesis; chorismate biosynthesis; chorismate from D-erythrose 4-phosphate and phosphoenolpyruvate: step 2/7.</text>
</comment>
<evidence type="ECO:0000256" key="10">
    <source>
        <dbReference type="ARBA" id="ARBA00023027"/>
    </source>
</evidence>
<dbReference type="InterPro" id="IPR030960">
    <property type="entry name" value="DHQS/DOIS_N"/>
</dbReference>
<name>A0AAE1XSM5_9LAMI</name>
<feature type="domain" description="3-dehydroquinate synthase C-terminal" evidence="16">
    <location>
        <begin position="266"/>
        <end position="410"/>
    </location>
</feature>
<dbReference type="FunFam" id="3.40.50.1970:FF:000001">
    <property type="entry name" value="3-dehydroquinate synthase"/>
    <property type="match status" value="1"/>
</dbReference>
<dbReference type="Pfam" id="PF01761">
    <property type="entry name" value="DHQ_synthase"/>
    <property type="match status" value="1"/>
</dbReference>
<evidence type="ECO:0000256" key="5">
    <source>
        <dbReference type="ARBA" id="ARBA00004661"/>
    </source>
</evidence>
<dbReference type="HAMAP" id="MF_00110">
    <property type="entry name" value="DHQ_synthase"/>
    <property type="match status" value="1"/>
</dbReference>
<dbReference type="InterPro" id="IPR050071">
    <property type="entry name" value="Dehydroquinate_synthase"/>
</dbReference>
<dbReference type="EMBL" id="JACGWO010000010">
    <property type="protein sequence ID" value="KAK4416864.1"/>
    <property type="molecule type" value="Genomic_DNA"/>
</dbReference>
<dbReference type="AlphaFoldDB" id="A0AAE1XSM5"/>
<evidence type="ECO:0000256" key="8">
    <source>
        <dbReference type="ARBA" id="ARBA00022605"/>
    </source>
</evidence>
<dbReference type="CDD" id="cd08195">
    <property type="entry name" value="DHQS"/>
    <property type="match status" value="1"/>
</dbReference>
<comment type="cofactor">
    <cofactor evidence="2">
        <name>NAD(+)</name>
        <dbReference type="ChEBI" id="CHEBI:57540"/>
    </cofactor>
</comment>
<dbReference type="PANTHER" id="PTHR43622">
    <property type="entry name" value="3-DEHYDROQUINATE SYNTHASE"/>
    <property type="match status" value="1"/>
</dbReference>
<dbReference type="NCBIfam" id="TIGR01357">
    <property type="entry name" value="aroB"/>
    <property type="match status" value="1"/>
</dbReference>
<dbReference type="Gene3D" id="3.40.50.1970">
    <property type="match status" value="1"/>
</dbReference>
<keyword evidence="11" id="KW-0057">Aromatic amino acid biosynthesis</keyword>
<evidence type="ECO:0000256" key="4">
    <source>
        <dbReference type="ARBA" id="ARBA00004229"/>
    </source>
</evidence>
<evidence type="ECO:0000313" key="17">
    <source>
        <dbReference type="EMBL" id="KAK4416864.1"/>
    </source>
</evidence>
<keyword evidence="9" id="KW-0479">Metal-binding</keyword>
<keyword evidence="10" id="KW-0520">NAD</keyword>
<reference evidence="17" key="1">
    <citation type="submission" date="2020-06" db="EMBL/GenBank/DDBJ databases">
        <authorList>
            <person name="Li T."/>
            <person name="Hu X."/>
            <person name="Zhang T."/>
            <person name="Song X."/>
            <person name="Zhang H."/>
            <person name="Dai N."/>
            <person name="Sheng W."/>
            <person name="Hou X."/>
            <person name="Wei L."/>
        </authorList>
    </citation>
    <scope>NUCLEOTIDE SEQUENCE</scope>
    <source>
        <strain evidence="17">3651</strain>
        <tissue evidence="17">Leaf</tissue>
    </source>
</reference>
<comment type="function">
    <text evidence="13">Catalyzes the second step in the shikimate pathway.</text>
</comment>
<dbReference type="GO" id="GO:0009073">
    <property type="term" value="P:aromatic amino acid family biosynthetic process"/>
    <property type="evidence" value="ECO:0007669"/>
    <property type="project" value="UniProtKB-KW"/>
</dbReference>
<evidence type="ECO:0000259" key="15">
    <source>
        <dbReference type="Pfam" id="PF01761"/>
    </source>
</evidence>
<dbReference type="GO" id="GO:0003856">
    <property type="term" value="F:3-dehydroquinate synthase activity"/>
    <property type="evidence" value="ECO:0007669"/>
    <property type="project" value="UniProtKB-EC"/>
</dbReference>
<evidence type="ECO:0000259" key="16">
    <source>
        <dbReference type="Pfam" id="PF24621"/>
    </source>
</evidence>
<evidence type="ECO:0000256" key="11">
    <source>
        <dbReference type="ARBA" id="ARBA00023141"/>
    </source>
</evidence>
<dbReference type="GO" id="GO:0009507">
    <property type="term" value="C:chloroplast"/>
    <property type="evidence" value="ECO:0007669"/>
    <property type="project" value="UniProtKB-SubCell"/>
</dbReference>
<keyword evidence="8" id="KW-0028">Amino-acid biosynthesis</keyword>
<evidence type="ECO:0000256" key="14">
    <source>
        <dbReference type="ARBA" id="ARBA00068623"/>
    </source>
</evidence>
<dbReference type="GO" id="GO:0008652">
    <property type="term" value="P:amino acid biosynthetic process"/>
    <property type="evidence" value="ECO:0007669"/>
    <property type="project" value="UniProtKB-KW"/>
</dbReference>
<protein>
    <recommendedName>
        <fullName evidence="14">3-dehydroquinate synthase, chloroplastic</fullName>
        <ecNumber evidence="7">4.2.3.4</ecNumber>
    </recommendedName>
</protein>
<keyword evidence="12" id="KW-0456">Lyase</keyword>
<organism evidence="17 18">
    <name type="scientific">Sesamum alatum</name>
    <dbReference type="NCBI Taxonomy" id="300844"/>
    <lineage>
        <taxon>Eukaryota</taxon>
        <taxon>Viridiplantae</taxon>
        <taxon>Streptophyta</taxon>
        <taxon>Embryophyta</taxon>
        <taxon>Tracheophyta</taxon>
        <taxon>Spermatophyta</taxon>
        <taxon>Magnoliopsida</taxon>
        <taxon>eudicotyledons</taxon>
        <taxon>Gunneridae</taxon>
        <taxon>Pentapetalae</taxon>
        <taxon>asterids</taxon>
        <taxon>lamiids</taxon>
        <taxon>Lamiales</taxon>
        <taxon>Pedaliaceae</taxon>
        <taxon>Sesamum</taxon>
    </lineage>
</organism>
<dbReference type="Gene3D" id="1.20.1090.10">
    <property type="entry name" value="Dehydroquinate synthase-like - alpha domain"/>
    <property type="match status" value="1"/>
</dbReference>
<dbReference type="EC" id="4.2.3.4" evidence="7"/>
<dbReference type="InterPro" id="IPR056179">
    <property type="entry name" value="DHQS_C"/>
</dbReference>
<sequence>MAASSSLCPNRTLSLSSTSHKHNQFASFHSVLRFPAFASSVSSRCRLLSDSNNRNLTLRLKASATSAAPVMDQPTSSSSTPDVSTIVEVDLGDRSYPIYIGSGLLNQPELLQRHVHGKQVLVVTNTTVAPLYLDKTISALTDGNPNVKVESVILPDGEKFKDMETLMKVFDKAIESRMDRRCTFVALGGGVIGDMCGYAAASYLRGVNFIQIPTTVMAQVDSSVGGKTGINHRLGKNLIGAFYQPECVLIDTNTLNTLPDRELASGLAEVIKYGLIRDAEFFEWQEKNMDALLARDPSAFAYAIKRSCENKAQVVSLDEKESGLRATLNLGHTFGHAIETGFGYGQWLHGEAVSAGTVMAVDMSYRLGWIDDSLVKRVHMILQQAKLPTAPPETMTVDMFKSVMAVDKKVADGLLRLILLKGPLGNCVFTGDYDRQALDDTLHAFCKS</sequence>
<gene>
    <name evidence="17" type="ORF">Salat_2511900</name>
</gene>
<comment type="cofactor">
    <cofactor evidence="3">
        <name>a divalent metal cation</name>
        <dbReference type="ChEBI" id="CHEBI:60240"/>
    </cofactor>
</comment>
<evidence type="ECO:0000256" key="9">
    <source>
        <dbReference type="ARBA" id="ARBA00022723"/>
    </source>
</evidence>
<dbReference type="Proteomes" id="UP001293254">
    <property type="component" value="Unassembled WGS sequence"/>
</dbReference>
<feature type="domain" description="3-dehydroquinate synthase N-terminal" evidence="15">
    <location>
        <begin position="152"/>
        <end position="264"/>
    </location>
</feature>
<comment type="similarity">
    <text evidence="6">Belongs to the sugar phosphate cyclases superfamily. Dehydroquinate synthase family.</text>
</comment>
<dbReference type="SUPFAM" id="SSF56796">
    <property type="entry name" value="Dehydroquinate synthase-like"/>
    <property type="match status" value="1"/>
</dbReference>
<dbReference type="Pfam" id="PF24621">
    <property type="entry name" value="DHQS_C"/>
    <property type="match status" value="1"/>
</dbReference>
<evidence type="ECO:0000256" key="12">
    <source>
        <dbReference type="ARBA" id="ARBA00023239"/>
    </source>
</evidence>
<evidence type="ECO:0000256" key="13">
    <source>
        <dbReference type="ARBA" id="ARBA00056090"/>
    </source>
</evidence>
<dbReference type="GO" id="GO:0046872">
    <property type="term" value="F:metal ion binding"/>
    <property type="evidence" value="ECO:0007669"/>
    <property type="project" value="UniProtKB-KW"/>
</dbReference>
<comment type="subcellular location">
    <subcellularLocation>
        <location evidence="4">Plastid</location>
        <location evidence="4">Chloroplast</location>
    </subcellularLocation>
</comment>
<evidence type="ECO:0000256" key="1">
    <source>
        <dbReference type="ARBA" id="ARBA00001393"/>
    </source>
</evidence>
<evidence type="ECO:0000256" key="2">
    <source>
        <dbReference type="ARBA" id="ARBA00001911"/>
    </source>
</evidence>